<keyword evidence="2" id="KW-1185">Reference proteome</keyword>
<accession>A0A5M8QU57</accession>
<evidence type="ECO:0000313" key="1">
    <source>
        <dbReference type="EMBL" id="KAA6439815.1"/>
    </source>
</evidence>
<organism evidence="1 2">
    <name type="scientific">Dyadobacter flavalbus</name>
    <dbReference type="NCBI Taxonomy" id="2579942"/>
    <lineage>
        <taxon>Bacteria</taxon>
        <taxon>Pseudomonadati</taxon>
        <taxon>Bacteroidota</taxon>
        <taxon>Cytophagia</taxon>
        <taxon>Cytophagales</taxon>
        <taxon>Spirosomataceae</taxon>
        <taxon>Dyadobacter</taxon>
    </lineage>
</organism>
<protein>
    <submittedName>
        <fullName evidence="1">Uncharacterized protein</fullName>
    </submittedName>
</protein>
<dbReference type="Proteomes" id="UP000323994">
    <property type="component" value="Unassembled WGS sequence"/>
</dbReference>
<gene>
    <name evidence="1" type="ORF">FEM33_10670</name>
</gene>
<reference evidence="1 2" key="1">
    <citation type="submission" date="2019-05" db="EMBL/GenBank/DDBJ databases">
        <authorList>
            <person name="Qu J.-H."/>
        </authorList>
    </citation>
    <scope>NUCLEOTIDE SEQUENCE [LARGE SCALE GENOMIC DNA]</scope>
    <source>
        <strain evidence="1 2">NS28</strain>
    </source>
</reference>
<comment type="caution">
    <text evidence="1">The sequence shown here is derived from an EMBL/GenBank/DDBJ whole genome shotgun (WGS) entry which is preliminary data.</text>
</comment>
<name>A0A5M8QU57_9BACT</name>
<dbReference type="OrthoDB" id="955036at2"/>
<proteinExistence type="predicted"/>
<dbReference type="RefSeq" id="WP_139012051.1">
    <property type="nucleotide sequence ID" value="NZ_VBSN01000031.1"/>
</dbReference>
<sequence length="160" mass="18062">MIRFPIAAEPVPDFSQLPEPARMAILNWIPAFSRKIPEMEKLDMLFRQNAWWNSGKQFLRSTSENGIDFEFPGLKNSPVNPIIAWSVISNKKEVLFAVNTNPEKEAIAYVTVADDLHAVDSRMINLYASSTCPTELNIEVRNGKAIRLTVPAYGFVIYGM</sequence>
<dbReference type="EMBL" id="VBSN01000031">
    <property type="protein sequence ID" value="KAA6439815.1"/>
    <property type="molecule type" value="Genomic_DNA"/>
</dbReference>
<dbReference type="AlphaFoldDB" id="A0A5M8QU57"/>
<evidence type="ECO:0000313" key="2">
    <source>
        <dbReference type="Proteomes" id="UP000323994"/>
    </source>
</evidence>